<dbReference type="AlphaFoldDB" id="A0A090KTJ1"/>
<name>A0A090KTJ1_STRRB</name>
<feature type="transmembrane region" description="Helical" evidence="1">
    <location>
        <begin position="309"/>
        <end position="330"/>
    </location>
</feature>
<reference evidence="2" key="1">
    <citation type="submission" date="2014-09" db="EMBL/GenBank/DDBJ databases">
        <authorList>
            <person name="Aslett A.Martin."/>
        </authorList>
    </citation>
    <scope>NUCLEOTIDE SEQUENCE</scope>
    <source>
        <strain evidence="2">ED321 Heterogonic</strain>
    </source>
</reference>
<evidence type="ECO:0000313" key="5">
    <source>
        <dbReference type="WormBase" id="SRAE_X000250600"/>
    </source>
</evidence>
<keyword evidence="1" id="KW-1133">Transmembrane helix</keyword>
<dbReference type="RefSeq" id="XP_024500039.1">
    <property type="nucleotide sequence ID" value="XM_024645791.1"/>
</dbReference>
<evidence type="ECO:0000313" key="2">
    <source>
        <dbReference type="EMBL" id="CEF60830.1"/>
    </source>
</evidence>
<dbReference type="WBParaSite" id="SRAE_X000250600.1">
    <property type="protein sequence ID" value="SRAE_X000250600.1"/>
    <property type="gene ID" value="WBGene00268093"/>
</dbReference>
<reference evidence="4" key="3">
    <citation type="submission" date="2020-12" db="UniProtKB">
        <authorList>
            <consortium name="WormBaseParasite"/>
        </authorList>
    </citation>
    <scope>IDENTIFICATION</scope>
</reference>
<evidence type="ECO:0000256" key="1">
    <source>
        <dbReference type="SAM" id="Phobius"/>
    </source>
</evidence>
<organism evidence="2">
    <name type="scientific">Strongyloides ratti</name>
    <name type="common">Parasitic roundworm</name>
    <dbReference type="NCBI Taxonomy" id="34506"/>
    <lineage>
        <taxon>Eukaryota</taxon>
        <taxon>Metazoa</taxon>
        <taxon>Ecdysozoa</taxon>
        <taxon>Nematoda</taxon>
        <taxon>Chromadorea</taxon>
        <taxon>Rhabditida</taxon>
        <taxon>Tylenchina</taxon>
        <taxon>Panagrolaimomorpha</taxon>
        <taxon>Strongyloidoidea</taxon>
        <taxon>Strongyloididae</taxon>
        <taxon>Strongyloides</taxon>
    </lineage>
</organism>
<gene>
    <name evidence="2 4 5" type="ORF">SRAE_X000250600</name>
</gene>
<evidence type="ECO:0000313" key="4">
    <source>
        <dbReference type="WBParaSite" id="SRAE_X000250600.1"/>
    </source>
</evidence>
<proteinExistence type="predicted"/>
<dbReference type="CTD" id="36385587"/>
<keyword evidence="3" id="KW-1185">Reference proteome</keyword>
<reference evidence="3" key="2">
    <citation type="submission" date="2014-09" db="EMBL/GenBank/DDBJ databases">
        <authorList>
            <person name="Martin A.A."/>
        </authorList>
    </citation>
    <scope>NUCLEOTIDE SEQUENCE</scope>
    <source>
        <strain evidence="3">ED321</strain>
    </source>
</reference>
<dbReference type="GeneID" id="36385587"/>
<dbReference type="WormBase" id="SRAE_X000250600">
    <property type="protein sequence ID" value="SRP03943"/>
    <property type="gene ID" value="WBGene00268093"/>
</dbReference>
<accession>A0A090KTJ1</accession>
<dbReference type="EMBL" id="LN609402">
    <property type="protein sequence ID" value="CEF60830.1"/>
    <property type="molecule type" value="Genomic_DNA"/>
</dbReference>
<protein>
    <submittedName>
        <fullName evidence="2 4">Uncharacterized protein</fullName>
    </submittedName>
</protein>
<sequence length="333" mass="38443">MSTSNIKYSKENYSYYDSALSSLNDLSSLNNIDTCLESNKRITKVPNIQSQSFNRLISSFTTPKPSKIPILLSQSMSECHKSKKEHFKSVLLHSSYSNNDEITLGSCEQLTEMHLSPRIKAENLLKACKKNKVISCTKYSKPSLLSPLIRDIRYSNNNNNNNITNSLYFNEQSSGLGSSIITIQSFFDESEEKEIKNNVDKYMSFTKMRHSLKIYRNQMGGFDEDYYKKPNWLFLSSRGSCRMCKHIPSFIINYRKIRKKNVVKRRPCICNKVQSIYNTNFNGMCSQILSNFNDKKILINFEIPLLQDYIIIFLIPGAIAFLVETLYFIISVL</sequence>
<keyword evidence="1" id="KW-0812">Transmembrane</keyword>
<evidence type="ECO:0000313" key="3">
    <source>
        <dbReference type="Proteomes" id="UP000035682"/>
    </source>
</evidence>
<dbReference type="Proteomes" id="UP000035682">
    <property type="component" value="Unplaced"/>
</dbReference>
<keyword evidence="1" id="KW-0472">Membrane</keyword>